<dbReference type="AlphaFoldDB" id="A0A2M6YCP8"/>
<reference evidence="2" key="1">
    <citation type="submission" date="2017-09" db="EMBL/GenBank/DDBJ databases">
        <title>Depth-based differentiation of microbial function through sediment-hosted aquifers and enrichment of novel symbionts in the deep terrestrial subsurface.</title>
        <authorList>
            <person name="Probst A.J."/>
            <person name="Ladd B."/>
            <person name="Jarett J.K."/>
            <person name="Geller-Mcgrath D.E."/>
            <person name="Sieber C.M.K."/>
            <person name="Emerson J.B."/>
            <person name="Anantharaman K."/>
            <person name="Thomas B.C."/>
            <person name="Malmstrom R."/>
            <person name="Stieglmeier M."/>
            <person name="Klingl A."/>
            <person name="Woyke T."/>
            <person name="Ryan C.M."/>
            <person name="Banfield J.F."/>
        </authorList>
    </citation>
    <scope>NUCLEOTIDE SEQUENCE [LARGE SCALE GENOMIC DNA]</scope>
</reference>
<evidence type="ECO:0000313" key="2">
    <source>
        <dbReference type="Proteomes" id="UP000229896"/>
    </source>
</evidence>
<evidence type="ECO:0000313" key="1">
    <source>
        <dbReference type="EMBL" id="PIU24469.1"/>
    </source>
</evidence>
<sequence>MSTIGDEDVFVPDPNNECKNHLSKKKIPTAKMIANISHNPANSTIVFKKIVPIFIASLS</sequence>
<protein>
    <submittedName>
        <fullName evidence="1">Uncharacterized protein</fullName>
    </submittedName>
</protein>
<dbReference type="EMBL" id="PEXI01000030">
    <property type="protein sequence ID" value="PIU24469.1"/>
    <property type="molecule type" value="Genomic_DNA"/>
</dbReference>
<accession>A0A2M6YCP8</accession>
<dbReference type="Proteomes" id="UP000229896">
    <property type="component" value="Unassembled WGS sequence"/>
</dbReference>
<comment type="caution">
    <text evidence="1">The sequence shown here is derived from an EMBL/GenBank/DDBJ whole genome shotgun (WGS) entry which is preliminary data.</text>
</comment>
<name>A0A2M6YCP8_9BACT</name>
<organism evidence="1 2">
    <name type="scientific">Candidatus Berkelbacteria bacterium CG08_land_8_20_14_0_20_39_8</name>
    <dbReference type="NCBI Taxonomy" id="1974511"/>
    <lineage>
        <taxon>Bacteria</taxon>
        <taxon>Candidatus Berkelbacteria</taxon>
    </lineage>
</organism>
<gene>
    <name evidence="1" type="ORF">COT12_00855</name>
</gene>
<proteinExistence type="predicted"/>